<feature type="region of interest" description="Disordered" evidence="1">
    <location>
        <begin position="26"/>
        <end position="45"/>
    </location>
</feature>
<dbReference type="AlphaFoldDB" id="A0A929L3F6"/>
<name>A0A929L3F6_9SPHI</name>
<feature type="chain" id="PRO_5037506274" description="Dual-action HEIGH metallo-peptidase" evidence="2">
    <location>
        <begin position="21"/>
        <end position="252"/>
    </location>
</feature>
<reference evidence="3" key="1">
    <citation type="submission" date="2020-10" db="EMBL/GenBank/DDBJ databases">
        <title>Mucilaginibacter mali sp. nov., isolated from rhizosphere soil of apple orchard.</title>
        <authorList>
            <person name="Lee J.-S."/>
            <person name="Kim H.S."/>
            <person name="Kim J.-S."/>
        </authorList>
    </citation>
    <scope>NUCLEOTIDE SEQUENCE</scope>
    <source>
        <strain evidence="3">KCTC 22746</strain>
    </source>
</reference>
<evidence type="ECO:0000256" key="2">
    <source>
        <dbReference type="SAM" id="SignalP"/>
    </source>
</evidence>
<dbReference type="Proteomes" id="UP000622475">
    <property type="component" value="Unassembled WGS sequence"/>
</dbReference>
<sequence length="252" mass="27150">MGRKPILSFLLATSILFGLASCKKSTSTTENTPEPVVPVTSPPSTTAPVFTGPSTTAANLTIRVIYLVPSDRKLNQAYTDAVGVSSSRLATWYKSALGGNKTFHLNTKITETIQSTHAAAWFNANNGNSGTDAQFYFYTNARNDVRAILGSGYDESKYIYMVYVDAAGTTGAGAIGFTAMPENDLLGLTNQMPQPWARWVGGAGHEIGHAFGLPHPANQDPNALMWTGYTLYPNCILNDSDKATLNANKFFY</sequence>
<dbReference type="SUPFAM" id="SSF55486">
    <property type="entry name" value="Metalloproteases ('zincins'), catalytic domain"/>
    <property type="match status" value="1"/>
</dbReference>
<evidence type="ECO:0000256" key="1">
    <source>
        <dbReference type="SAM" id="MobiDB-lite"/>
    </source>
</evidence>
<proteinExistence type="predicted"/>
<dbReference type="GO" id="GO:0008237">
    <property type="term" value="F:metallopeptidase activity"/>
    <property type="evidence" value="ECO:0007669"/>
    <property type="project" value="InterPro"/>
</dbReference>
<keyword evidence="2" id="KW-0732">Signal</keyword>
<keyword evidence="4" id="KW-1185">Reference proteome</keyword>
<evidence type="ECO:0008006" key="5">
    <source>
        <dbReference type="Google" id="ProtNLM"/>
    </source>
</evidence>
<feature type="signal peptide" evidence="2">
    <location>
        <begin position="1"/>
        <end position="20"/>
    </location>
</feature>
<organism evidence="3 4">
    <name type="scientific">Mucilaginibacter myungsuensis</name>
    <dbReference type="NCBI Taxonomy" id="649104"/>
    <lineage>
        <taxon>Bacteria</taxon>
        <taxon>Pseudomonadati</taxon>
        <taxon>Bacteroidota</taxon>
        <taxon>Sphingobacteriia</taxon>
        <taxon>Sphingobacteriales</taxon>
        <taxon>Sphingobacteriaceae</taxon>
        <taxon>Mucilaginibacter</taxon>
    </lineage>
</organism>
<accession>A0A929L3F6</accession>
<protein>
    <recommendedName>
        <fullName evidence="5">Dual-action HEIGH metallo-peptidase</fullName>
    </recommendedName>
</protein>
<dbReference type="EMBL" id="JADFFL010000006">
    <property type="protein sequence ID" value="MBE9663345.1"/>
    <property type="molecule type" value="Genomic_DNA"/>
</dbReference>
<evidence type="ECO:0000313" key="4">
    <source>
        <dbReference type="Proteomes" id="UP000622475"/>
    </source>
</evidence>
<dbReference type="InterPro" id="IPR024079">
    <property type="entry name" value="MetalloPept_cat_dom_sf"/>
</dbReference>
<dbReference type="RefSeq" id="WP_194112580.1">
    <property type="nucleotide sequence ID" value="NZ_JADFFL010000006.1"/>
</dbReference>
<dbReference type="Gene3D" id="3.40.390.10">
    <property type="entry name" value="Collagenase (Catalytic Domain)"/>
    <property type="match status" value="1"/>
</dbReference>
<gene>
    <name evidence="3" type="ORF">IRJ16_15765</name>
</gene>
<comment type="caution">
    <text evidence="3">The sequence shown here is derived from an EMBL/GenBank/DDBJ whole genome shotgun (WGS) entry which is preliminary data.</text>
</comment>
<evidence type="ECO:0000313" key="3">
    <source>
        <dbReference type="EMBL" id="MBE9663345.1"/>
    </source>
</evidence>
<dbReference type="PROSITE" id="PS51257">
    <property type="entry name" value="PROKAR_LIPOPROTEIN"/>
    <property type="match status" value="1"/>
</dbReference>